<evidence type="ECO:0000256" key="12">
    <source>
        <dbReference type="ARBA" id="ARBA00048543"/>
    </source>
</evidence>
<keyword evidence="16" id="KW-0413">Isomerase</keyword>
<dbReference type="PIRSF" id="PIRSF006205">
    <property type="entry name" value="Dxp_reductismrs"/>
    <property type="match status" value="1"/>
</dbReference>
<evidence type="ECO:0000313" key="16">
    <source>
        <dbReference type="EMBL" id="VAW61724.1"/>
    </source>
</evidence>
<evidence type="ECO:0000256" key="11">
    <source>
        <dbReference type="ARBA" id="ARBA00023229"/>
    </source>
</evidence>
<comment type="pathway">
    <text evidence="4">Isoprenoid biosynthesis; isopentenyl diphosphate biosynthesis via DXP pathway; isopentenyl diphosphate from 1-deoxy-D-xylulose 5-phosphate: step 1/6.</text>
</comment>
<dbReference type="EMBL" id="UOFI01000014">
    <property type="protein sequence ID" value="VAW61724.1"/>
    <property type="molecule type" value="Genomic_DNA"/>
</dbReference>
<dbReference type="InterPro" id="IPR036169">
    <property type="entry name" value="DXPR_C_sf"/>
</dbReference>
<evidence type="ECO:0000256" key="5">
    <source>
        <dbReference type="ARBA" id="ARBA00006825"/>
    </source>
</evidence>
<dbReference type="SUPFAM" id="SSF55347">
    <property type="entry name" value="Glyceraldehyde-3-phosphate dehydrogenase-like, C-terminal domain"/>
    <property type="match status" value="1"/>
</dbReference>
<dbReference type="AlphaFoldDB" id="A0A3B0XZP6"/>
<keyword evidence="8" id="KW-0521">NADP</keyword>
<dbReference type="NCBIfam" id="TIGR00243">
    <property type="entry name" value="Dxr"/>
    <property type="match status" value="1"/>
</dbReference>
<dbReference type="GO" id="GO:0030604">
    <property type="term" value="F:1-deoxy-D-xylulose-5-phosphate reductoisomerase activity"/>
    <property type="evidence" value="ECO:0007669"/>
    <property type="project" value="UniProtKB-EC"/>
</dbReference>
<dbReference type="InterPro" id="IPR013512">
    <property type="entry name" value="DXP_reductoisomerase_N"/>
</dbReference>
<comment type="catalytic activity">
    <reaction evidence="12">
        <text>2-C-methyl-D-erythritol 4-phosphate + NADP(+) = 1-deoxy-D-xylulose 5-phosphate + NADPH + H(+)</text>
        <dbReference type="Rhea" id="RHEA:13717"/>
        <dbReference type="ChEBI" id="CHEBI:15378"/>
        <dbReference type="ChEBI" id="CHEBI:57783"/>
        <dbReference type="ChEBI" id="CHEBI:57792"/>
        <dbReference type="ChEBI" id="CHEBI:58262"/>
        <dbReference type="ChEBI" id="CHEBI:58349"/>
        <dbReference type="EC" id="1.1.1.267"/>
    </reaction>
    <physiologicalReaction direction="right-to-left" evidence="12">
        <dbReference type="Rhea" id="RHEA:13719"/>
    </physiologicalReaction>
</comment>
<organism evidence="16">
    <name type="scientific">hydrothermal vent metagenome</name>
    <dbReference type="NCBI Taxonomy" id="652676"/>
    <lineage>
        <taxon>unclassified sequences</taxon>
        <taxon>metagenomes</taxon>
        <taxon>ecological metagenomes</taxon>
    </lineage>
</organism>
<feature type="domain" description="1-deoxy-D-xylulose 5-phosphate reductoisomerase C-terminal" evidence="14">
    <location>
        <begin position="156"/>
        <end position="244"/>
    </location>
</feature>
<dbReference type="InterPro" id="IPR036291">
    <property type="entry name" value="NAD(P)-bd_dom_sf"/>
</dbReference>
<evidence type="ECO:0000256" key="10">
    <source>
        <dbReference type="ARBA" id="ARBA00023211"/>
    </source>
</evidence>
<dbReference type="PANTHER" id="PTHR30525:SF0">
    <property type="entry name" value="1-DEOXY-D-XYLULOSE 5-PHOSPHATE REDUCTOISOMERASE, CHLOROPLASTIC"/>
    <property type="match status" value="1"/>
</dbReference>
<keyword evidence="7" id="KW-0479">Metal-binding</keyword>
<dbReference type="HAMAP" id="MF_00183">
    <property type="entry name" value="DXP_reductoisom"/>
    <property type="match status" value="1"/>
</dbReference>
<evidence type="ECO:0000256" key="8">
    <source>
        <dbReference type="ARBA" id="ARBA00022857"/>
    </source>
</evidence>
<dbReference type="FunFam" id="3.40.50.720:FF:000045">
    <property type="entry name" value="1-deoxy-D-xylulose 5-phosphate reductoisomerase"/>
    <property type="match status" value="1"/>
</dbReference>
<gene>
    <name evidence="16" type="ORF">MNBD_GAMMA09-3884</name>
</gene>
<evidence type="ECO:0000256" key="3">
    <source>
        <dbReference type="ARBA" id="ARBA00001946"/>
    </source>
</evidence>
<dbReference type="Gene3D" id="1.10.1740.10">
    <property type="match status" value="1"/>
</dbReference>
<evidence type="ECO:0000259" key="15">
    <source>
        <dbReference type="Pfam" id="PF13288"/>
    </source>
</evidence>
<feature type="domain" description="DXP reductoisomerase C-terminal" evidence="15">
    <location>
        <begin position="276"/>
        <end position="392"/>
    </location>
</feature>
<dbReference type="Pfam" id="PF08436">
    <property type="entry name" value="DXP_redisom_C"/>
    <property type="match status" value="1"/>
</dbReference>
<evidence type="ECO:0000256" key="6">
    <source>
        <dbReference type="ARBA" id="ARBA00012366"/>
    </source>
</evidence>
<sequence length="412" mass="44895">MPSATKSLTARQGVCILGATGTIGVNTLDVISRHPEKYEVIALTAYHSVDKLYEQCVDYKPLYAVMVDERAAQQLSDRLKEAGVSTQVLSGAESLEQVTALDEVHQVMAAIVGAAGLLPALAAARSGKRILLANKEALVMSGDLFLKEVKQNNAELLPIDSEHNAIFQCMPEHYAKGLQSAGVNKILLTASGGPFRQRDIDTLHAVTPEEAVAHPNWVMGQKISVDSATMMNKGLEVIEACWLFNCDARMVQVVIHPQSVIHSMVSYSDGSVLAQMGNPDMRTPIAHAMAWPERMKSGVEPLDIFEVAKLEFEKPDFDRFPCLQLAFESLQTGGTATSILNAANEIAVEAFLTKKLSFTNISRVIEKTLESTAVAVANNIQTVLQADTEARQQATEWVNQLGFSRAQVVWTF</sequence>
<evidence type="ECO:0000256" key="4">
    <source>
        <dbReference type="ARBA" id="ARBA00005094"/>
    </source>
</evidence>
<dbReference type="Pfam" id="PF02670">
    <property type="entry name" value="DXP_reductoisom"/>
    <property type="match status" value="1"/>
</dbReference>
<dbReference type="GO" id="GO:0070402">
    <property type="term" value="F:NADPH binding"/>
    <property type="evidence" value="ECO:0007669"/>
    <property type="project" value="InterPro"/>
</dbReference>
<proteinExistence type="inferred from homology"/>
<comment type="similarity">
    <text evidence="5">Belongs to the DXR family.</text>
</comment>
<comment type="cofactor">
    <cofactor evidence="1">
        <name>Mn(2+)</name>
        <dbReference type="ChEBI" id="CHEBI:29035"/>
    </cofactor>
</comment>
<dbReference type="NCBIfam" id="NF009114">
    <property type="entry name" value="PRK12464.1"/>
    <property type="match status" value="1"/>
</dbReference>
<dbReference type="InterPro" id="IPR026877">
    <property type="entry name" value="DXPR_C"/>
</dbReference>
<keyword evidence="10" id="KW-0464">Manganese</keyword>
<evidence type="ECO:0000256" key="7">
    <source>
        <dbReference type="ARBA" id="ARBA00022723"/>
    </source>
</evidence>
<dbReference type="SUPFAM" id="SSF51735">
    <property type="entry name" value="NAD(P)-binding Rossmann-fold domains"/>
    <property type="match status" value="1"/>
</dbReference>
<dbReference type="PANTHER" id="PTHR30525">
    <property type="entry name" value="1-DEOXY-D-XYLULOSE 5-PHOSPHATE REDUCTOISOMERASE"/>
    <property type="match status" value="1"/>
</dbReference>
<feature type="domain" description="1-deoxy-D-xylulose 5-phosphate reductoisomerase N-terminal" evidence="13">
    <location>
        <begin position="14"/>
        <end position="142"/>
    </location>
</feature>
<evidence type="ECO:0000259" key="13">
    <source>
        <dbReference type="Pfam" id="PF02670"/>
    </source>
</evidence>
<dbReference type="InterPro" id="IPR003821">
    <property type="entry name" value="DXP_reductoisomerase"/>
</dbReference>
<dbReference type="Gene3D" id="3.40.50.720">
    <property type="entry name" value="NAD(P)-binding Rossmann-like Domain"/>
    <property type="match status" value="1"/>
</dbReference>
<accession>A0A3B0XZP6</accession>
<dbReference type="UniPathway" id="UPA00056">
    <property type="reaction ID" value="UER00092"/>
</dbReference>
<keyword evidence="9 16" id="KW-0560">Oxidoreductase</keyword>
<dbReference type="EC" id="1.1.1.267" evidence="6"/>
<dbReference type="GO" id="GO:0016853">
    <property type="term" value="F:isomerase activity"/>
    <property type="evidence" value="ECO:0007669"/>
    <property type="project" value="UniProtKB-KW"/>
</dbReference>
<dbReference type="GO" id="GO:0051484">
    <property type="term" value="P:isopentenyl diphosphate biosynthetic process, methylerythritol 4-phosphate pathway involved in terpenoid biosynthetic process"/>
    <property type="evidence" value="ECO:0007669"/>
    <property type="project" value="TreeGrafter"/>
</dbReference>
<dbReference type="SUPFAM" id="SSF69055">
    <property type="entry name" value="1-deoxy-D-xylulose-5-phosphate reductoisomerase, C-terminal domain"/>
    <property type="match status" value="1"/>
</dbReference>
<dbReference type="GO" id="GO:0030145">
    <property type="term" value="F:manganese ion binding"/>
    <property type="evidence" value="ECO:0007669"/>
    <property type="project" value="TreeGrafter"/>
</dbReference>
<reference evidence="16" key="1">
    <citation type="submission" date="2018-06" db="EMBL/GenBank/DDBJ databases">
        <authorList>
            <person name="Zhirakovskaya E."/>
        </authorList>
    </citation>
    <scope>NUCLEOTIDE SEQUENCE</scope>
</reference>
<dbReference type="InterPro" id="IPR013644">
    <property type="entry name" value="DXP_reductoisomerase_C"/>
</dbReference>
<dbReference type="Pfam" id="PF13288">
    <property type="entry name" value="DXPR_C"/>
    <property type="match status" value="1"/>
</dbReference>
<name>A0A3B0XZP6_9ZZZZ</name>
<evidence type="ECO:0000259" key="14">
    <source>
        <dbReference type="Pfam" id="PF08436"/>
    </source>
</evidence>
<evidence type="ECO:0000256" key="2">
    <source>
        <dbReference type="ARBA" id="ARBA00001941"/>
    </source>
</evidence>
<dbReference type="NCBIfam" id="NF003938">
    <property type="entry name" value="PRK05447.1-1"/>
    <property type="match status" value="1"/>
</dbReference>
<protein>
    <recommendedName>
        <fullName evidence="6">1-deoxy-D-xylulose-5-phosphate reductoisomerase</fullName>
        <ecNumber evidence="6">1.1.1.267</ecNumber>
    </recommendedName>
</protein>
<evidence type="ECO:0000256" key="9">
    <source>
        <dbReference type="ARBA" id="ARBA00023002"/>
    </source>
</evidence>
<comment type="cofactor">
    <cofactor evidence="2">
        <name>Co(2+)</name>
        <dbReference type="ChEBI" id="CHEBI:48828"/>
    </cofactor>
</comment>
<keyword evidence="11" id="KW-0414">Isoprene biosynthesis</keyword>
<evidence type="ECO:0000256" key="1">
    <source>
        <dbReference type="ARBA" id="ARBA00001936"/>
    </source>
</evidence>
<dbReference type="FunFam" id="1.10.1740.10:FF:000004">
    <property type="entry name" value="1-deoxy-D-xylulose 5-phosphate reductoisomerase"/>
    <property type="match status" value="1"/>
</dbReference>
<comment type="cofactor">
    <cofactor evidence="3">
        <name>Mg(2+)</name>
        <dbReference type="ChEBI" id="CHEBI:18420"/>
    </cofactor>
</comment>